<organism evidence="6 8">
    <name type="scientific">Durusdinium trenchii</name>
    <dbReference type="NCBI Taxonomy" id="1381693"/>
    <lineage>
        <taxon>Eukaryota</taxon>
        <taxon>Sar</taxon>
        <taxon>Alveolata</taxon>
        <taxon>Dinophyceae</taxon>
        <taxon>Suessiales</taxon>
        <taxon>Symbiodiniaceae</taxon>
        <taxon>Durusdinium</taxon>
    </lineage>
</organism>
<dbReference type="InterPro" id="IPR014001">
    <property type="entry name" value="Helicase_ATP-bd"/>
</dbReference>
<dbReference type="EMBL" id="CAXAMN010006258">
    <property type="protein sequence ID" value="CAK9017065.1"/>
    <property type="molecule type" value="Genomic_DNA"/>
</dbReference>
<evidence type="ECO:0000259" key="3">
    <source>
        <dbReference type="PROSITE" id="PS50030"/>
    </source>
</evidence>
<dbReference type="SMART" id="SM00487">
    <property type="entry name" value="DEXDc"/>
    <property type="match status" value="1"/>
</dbReference>
<dbReference type="PROSITE" id="PS51192">
    <property type="entry name" value="HELICASE_ATP_BIND_1"/>
    <property type="match status" value="1"/>
</dbReference>
<dbReference type="InterPro" id="IPR009060">
    <property type="entry name" value="UBA-like_sf"/>
</dbReference>
<comment type="caution">
    <text evidence="6">The sequence shown here is derived from an EMBL/GenBank/DDBJ whole genome shotgun (WGS) entry which is preliminary data.</text>
</comment>
<feature type="compositionally biased region" description="Basic and acidic residues" evidence="2">
    <location>
        <begin position="851"/>
        <end position="863"/>
    </location>
</feature>
<dbReference type="InterPro" id="IPR000330">
    <property type="entry name" value="SNF2_N"/>
</dbReference>
<protein>
    <submittedName>
        <fullName evidence="6">Uncharacterized protein</fullName>
    </submittedName>
</protein>
<evidence type="ECO:0000313" key="8">
    <source>
        <dbReference type="Proteomes" id="UP001642484"/>
    </source>
</evidence>
<feature type="domain" description="UBA" evidence="3">
    <location>
        <begin position="157"/>
        <end position="195"/>
    </location>
</feature>
<feature type="region of interest" description="Disordered" evidence="2">
    <location>
        <begin position="200"/>
        <end position="238"/>
    </location>
</feature>
<evidence type="ECO:0000256" key="1">
    <source>
        <dbReference type="ARBA" id="ARBA00022801"/>
    </source>
</evidence>
<dbReference type="CDD" id="cd18793">
    <property type="entry name" value="SF2_C_SNF"/>
    <property type="match status" value="1"/>
</dbReference>
<dbReference type="InterPro" id="IPR015940">
    <property type="entry name" value="UBA"/>
</dbReference>
<dbReference type="EMBL" id="CAXAMN010006236">
    <property type="protein sequence ID" value="CAK9016997.1"/>
    <property type="molecule type" value="Genomic_DNA"/>
</dbReference>
<dbReference type="Gene3D" id="3.40.50.10810">
    <property type="entry name" value="Tandem AAA-ATPase domain"/>
    <property type="match status" value="1"/>
</dbReference>
<dbReference type="PROSITE" id="PS51194">
    <property type="entry name" value="HELICASE_CTER"/>
    <property type="match status" value="1"/>
</dbReference>
<evidence type="ECO:0000256" key="2">
    <source>
        <dbReference type="SAM" id="MobiDB-lite"/>
    </source>
</evidence>
<feature type="domain" description="Helicase C-terminal" evidence="5">
    <location>
        <begin position="685"/>
        <end position="840"/>
    </location>
</feature>
<dbReference type="Pfam" id="PF00627">
    <property type="entry name" value="UBA"/>
    <property type="match status" value="1"/>
</dbReference>
<dbReference type="Gene3D" id="3.40.50.300">
    <property type="entry name" value="P-loop containing nucleotide triphosphate hydrolases"/>
    <property type="match status" value="1"/>
</dbReference>
<evidence type="ECO:0000313" key="6">
    <source>
        <dbReference type="EMBL" id="CAK9016997.1"/>
    </source>
</evidence>
<name>A0ABP0JRG7_9DINO</name>
<dbReference type="SUPFAM" id="SSF52540">
    <property type="entry name" value="P-loop containing nucleoside triphosphate hydrolases"/>
    <property type="match status" value="2"/>
</dbReference>
<dbReference type="Gene3D" id="3.30.200.20">
    <property type="entry name" value="Phosphorylase Kinase, domain 1"/>
    <property type="match status" value="1"/>
</dbReference>
<evidence type="ECO:0000313" key="7">
    <source>
        <dbReference type="EMBL" id="CAK9017065.1"/>
    </source>
</evidence>
<evidence type="ECO:0000259" key="4">
    <source>
        <dbReference type="PROSITE" id="PS51192"/>
    </source>
</evidence>
<dbReference type="Gene3D" id="1.20.120.850">
    <property type="entry name" value="SWI2/SNF2 ATPases, N-terminal domain"/>
    <property type="match status" value="1"/>
</dbReference>
<keyword evidence="8" id="KW-1185">Reference proteome</keyword>
<feature type="compositionally biased region" description="Basic and acidic residues" evidence="2">
    <location>
        <begin position="216"/>
        <end position="225"/>
    </location>
</feature>
<dbReference type="InterPro" id="IPR049730">
    <property type="entry name" value="SNF2/RAD54-like_C"/>
</dbReference>
<feature type="region of interest" description="Disordered" evidence="2">
    <location>
        <begin position="840"/>
        <end position="877"/>
    </location>
</feature>
<proteinExistence type="predicted"/>
<feature type="compositionally biased region" description="Basic residues" evidence="2">
    <location>
        <begin position="202"/>
        <end position="215"/>
    </location>
</feature>
<dbReference type="CDD" id="cd17919">
    <property type="entry name" value="DEXHc_Snf"/>
    <property type="match status" value="1"/>
</dbReference>
<feature type="domain" description="UBA" evidence="3">
    <location>
        <begin position="114"/>
        <end position="157"/>
    </location>
</feature>
<dbReference type="SMART" id="SM00165">
    <property type="entry name" value="UBA"/>
    <property type="match status" value="2"/>
</dbReference>
<gene>
    <name evidence="6" type="ORF">CCMP2556_LOCUS12718</name>
    <name evidence="7" type="ORF">CCMP2556_LOCUS12742</name>
</gene>
<feature type="domain" description="Helicase ATP-binding" evidence="4">
    <location>
        <begin position="314"/>
        <end position="499"/>
    </location>
</feature>
<dbReference type="SUPFAM" id="SSF46934">
    <property type="entry name" value="UBA-like"/>
    <property type="match status" value="2"/>
</dbReference>
<accession>A0ABP0JRG7</accession>
<dbReference type="Gene3D" id="1.10.8.10">
    <property type="entry name" value="DNA helicase RuvA subunit, C-terminal domain"/>
    <property type="match status" value="2"/>
</dbReference>
<dbReference type="InterPro" id="IPR038718">
    <property type="entry name" value="SNF2-like_sf"/>
</dbReference>
<keyword evidence="1" id="KW-0378">Hydrolase</keyword>
<dbReference type="SMART" id="SM00490">
    <property type="entry name" value="HELICc"/>
    <property type="match status" value="1"/>
</dbReference>
<dbReference type="PANTHER" id="PTHR10799">
    <property type="entry name" value="SNF2/RAD54 HELICASE FAMILY"/>
    <property type="match status" value="1"/>
</dbReference>
<sequence length="877" mass="98542">MLDSDDFDFLERKFEQKYEVTEPKVLGEGTYGKVYKAVSKQNSQAASESLEHVGAQFSELVFQPRQKDIKQHAITSSLSFVVQKGCLLMALMARIRADDLESEGSGSIFEDEGEVEEALEDKKAALMQMGFDPAAVADALAHAAGDTTRAIDLLMAQAPSEVTQLIDMGYPEDAARDALERTNSLEEAADLLISEALGQSAARRHASASRSRSRSRSREEAREASPEEAPVTAPNRPRKNLEIFADKVKATVIDALAGPECKRKSQVLKSIKRGRISQWQHHWQKDPSEERMESFSPGYAKLKGYQRVGVRWLLALARLGHGGILADEMGLGKTAQALVFIDILVKQQAARSRTPAVAPSLVFLAVVPMAVLETWERECALWCPHFKTFRYHHGQMKERWALASRFCEEIKLNGLGDSPRLVLTTASILGNKEDQCNFFKQLTFECIICDEAHAYRNAGTQTFKHVDRIRAKRRVLLTGTPVHNSLQELGNLLKLVLQISRDKCNPKLVKIGRELDGIVERQSLRTLQVRAAPFMMRRLKKDVMQDLPEKSCKAQRCPLTEMQQELYDAEIERAKVGSKKLKKREARKFLQNLLFRLRRLCNHPLLTCARFSQAELETITEALRTVRSDFAQASKERCLQCVKGMDDYELVNQVKTHQLQGKLAAMGVEARKFQITREDLMNSAKLKELLQILQGQRAAKQKTLVFSQFTMYLDIIETALNLHEIRYARLDGTCKLEDRQSSIDLFQKEGSGVDVFLLSMKAGGTGLNLTAANRVVLMDLSWNPQDNRQAEDRAHRLGQQQPVTVTYLTTADTIEEKIVKCNVAKMELDYKFGGQKSALDTSAFDESESSEGEKKKKADKEAEAEACDELGQELGLL</sequence>
<dbReference type="Pfam" id="PF00271">
    <property type="entry name" value="Helicase_C"/>
    <property type="match status" value="1"/>
</dbReference>
<reference evidence="6 8" key="1">
    <citation type="submission" date="2024-02" db="EMBL/GenBank/DDBJ databases">
        <authorList>
            <person name="Chen Y."/>
            <person name="Shah S."/>
            <person name="Dougan E. K."/>
            <person name="Thang M."/>
            <person name="Chan C."/>
        </authorList>
    </citation>
    <scope>NUCLEOTIDE SEQUENCE [LARGE SCALE GENOMIC DNA]</scope>
</reference>
<dbReference type="InterPro" id="IPR001650">
    <property type="entry name" value="Helicase_C-like"/>
</dbReference>
<dbReference type="InterPro" id="IPR027417">
    <property type="entry name" value="P-loop_NTPase"/>
</dbReference>
<evidence type="ECO:0000259" key="5">
    <source>
        <dbReference type="PROSITE" id="PS51194"/>
    </source>
</evidence>
<dbReference type="PROSITE" id="PS50030">
    <property type="entry name" value="UBA"/>
    <property type="match status" value="2"/>
</dbReference>
<dbReference type="Proteomes" id="UP001642484">
    <property type="component" value="Unassembled WGS sequence"/>
</dbReference>
<dbReference type="Pfam" id="PF00176">
    <property type="entry name" value="SNF2-rel_dom"/>
    <property type="match status" value="1"/>
</dbReference>